<name>A0AC61PQ14_9FIRM</name>
<gene>
    <name evidence="1" type="ORF">SAMN06297397_3008</name>
</gene>
<keyword evidence="1" id="KW-0689">Ribosomal protein</keyword>
<evidence type="ECO:0000313" key="1">
    <source>
        <dbReference type="EMBL" id="SMC88542.1"/>
    </source>
</evidence>
<dbReference type="EMBL" id="FWXZ01000008">
    <property type="protein sequence ID" value="SMC88542.1"/>
    <property type="molecule type" value="Genomic_DNA"/>
</dbReference>
<dbReference type="Proteomes" id="UP000192328">
    <property type="component" value="Unassembled WGS sequence"/>
</dbReference>
<sequence length="149" mass="17217">MEYKIRTAVPEDEEKIRELFLEMLRTIYHTDDVKGYGEGDLDRFWSETPDRIYVAEDGQVIAFLSVEVHHDPVDHIYLDDFSVTAAYRNKGIGSALIRAAEEYAGQLGSKAVLLHVEKANTSAMRFYERYGYSVFRNDGNRFLLKKDIN</sequence>
<comment type="caution">
    <text evidence="1">The sequence shown here is derived from an EMBL/GenBank/DDBJ whole genome shotgun (WGS) entry which is preliminary data.</text>
</comment>
<keyword evidence="1" id="KW-0687">Ribonucleoprotein</keyword>
<reference evidence="1" key="1">
    <citation type="submission" date="2017-04" db="EMBL/GenBank/DDBJ databases">
        <authorList>
            <person name="Varghese N."/>
            <person name="Submissions S."/>
        </authorList>
    </citation>
    <scope>NUCLEOTIDE SEQUENCE</scope>
    <source>
        <strain evidence="1">WTE2008</strain>
    </source>
</reference>
<evidence type="ECO:0000313" key="2">
    <source>
        <dbReference type="Proteomes" id="UP000192328"/>
    </source>
</evidence>
<proteinExistence type="predicted"/>
<accession>A0AC61PQ14</accession>
<organism evidence="1 2">
    <name type="scientific">Aristaeella lactis</name>
    <dbReference type="NCBI Taxonomy" id="3046383"/>
    <lineage>
        <taxon>Bacteria</taxon>
        <taxon>Bacillati</taxon>
        <taxon>Bacillota</taxon>
        <taxon>Clostridia</taxon>
        <taxon>Eubacteriales</taxon>
        <taxon>Aristaeellaceae</taxon>
        <taxon>Aristaeella</taxon>
    </lineage>
</organism>
<keyword evidence="2" id="KW-1185">Reference proteome</keyword>
<protein>
    <submittedName>
        <fullName evidence="1">Ribosomal protein S18 acetylase RimI</fullName>
    </submittedName>
</protein>